<dbReference type="SUPFAM" id="SSF53300">
    <property type="entry name" value="vWA-like"/>
    <property type="match status" value="1"/>
</dbReference>
<evidence type="ECO:0000313" key="3">
    <source>
        <dbReference type="EMBL" id="GGE06435.1"/>
    </source>
</evidence>
<proteinExistence type="predicted"/>
<dbReference type="PROSITE" id="PS50234">
    <property type="entry name" value="VWFA"/>
    <property type="match status" value="1"/>
</dbReference>
<name>A0A8J2VCF5_9BACL</name>
<evidence type="ECO:0000259" key="2">
    <source>
        <dbReference type="PROSITE" id="PS50234"/>
    </source>
</evidence>
<feature type="compositionally biased region" description="Basic and acidic residues" evidence="1">
    <location>
        <begin position="412"/>
        <end position="425"/>
    </location>
</feature>
<evidence type="ECO:0000256" key="1">
    <source>
        <dbReference type="SAM" id="MobiDB-lite"/>
    </source>
</evidence>
<evidence type="ECO:0000313" key="4">
    <source>
        <dbReference type="Proteomes" id="UP000625210"/>
    </source>
</evidence>
<accession>A0A8J2VCF5</accession>
<organism evidence="3 4">
    <name type="scientific">Marinithermofilum abyssi</name>
    <dbReference type="NCBI Taxonomy" id="1571185"/>
    <lineage>
        <taxon>Bacteria</taxon>
        <taxon>Bacillati</taxon>
        <taxon>Bacillota</taxon>
        <taxon>Bacilli</taxon>
        <taxon>Bacillales</taxon>
        <taxon>Thermoactinomycetaceae</taxon>
        <taxon>Marinithermofilum</taxon>
    </lineage>
</organism>
<dbReference type="Gene3D" id="3.40.50.410">
    <property type="entry name" value="von Willebrand factor, type A domain"/>
    <property type="match status" value="2"/>
</dbReference>
<gene>
    <name evidence="3" type="ORF">GCM10011571_04470</name>
</gene>
<dbReference type="Pfam" id="PF00092">
    <property type="entry name" value="VWA"/>
    <property type="match status" value="1"/>
</dbReference>
<dbReference type="EMBL" id="BMHQ01000002">
    <property type="protein sequence ID" value="GGE06435.1"/>
    <property type="molecule type" value="Genomic_DNA"/>
</dbReference>
<keyword evidence="4" id="KW-1185">Reference proteome</keyword>
<sequence>MALVPMLILTGCSGEKKTNADAPKNEKKFEAATDLQGMLREGPGKYAGDKYDKAKVEKELDKLPNNLTGKEAYNQLIRLLAQDYKSVVEKMNKIDLSNNVDENEPGTKIKELPKERPVNVTILFDSSGSMAGKVPGGVKMDLAKQAIQDFAEKIPKNANVSLRVYGHKGTNSKVDKAESCKSTEEVYPMGPYDAQKFDNALNQFKPGGWTPLASSIKAAKEDLMRSDQEGKAQNIVYVVSDGVETCDGDPVAAAQQLHDSHIKAVVNIIGFDVDNAGQQALQQVANTGGGTYATVQSKADLEEYLKKEYERLKDEWESWAYRATHKAGEEWAHDYEQIADQTISGILGKNNDEHTRLLNALWYLNEHNKLKGGEYGEGYDKLDALIDRRFELISNYSDKQYDKLTKIAEENQKQAEQEIEERKNEGISNIGQ</sequence>
<reference evidence="3" key="1">
    <citation type="journal article" date="2014" name="Int. J. Syst. Evol. Microbiol.">
        <title>Complete genome sequence of Corynebacterium casei LMG S-19264T (=DSM 44701T), isolated from a smear-ripened cheese.</title>
        <authorList>
            <consortium name="US DOE Joint Genome Institute (JGI-PGF)"/>
            <person name="Walter F."/>
            <person name="Albersmeier A."/>
            <person name="Kalinowski J."/>
            <person name="Ruckert C."/>
        </authorList>
    </citation>
    <scope>NUCLEOTIDE SEQUENCE</scope>
    <source>
        <strain evidence="3">CGMCC 1.15179</strain>
    </source>
</reference>
<dbReference type="InterPro" id="IPR002035">
    <property type="entry name" value="VWF_A"/>
</dbReference>
<reference evidence="3" key="2">
    <citation type="submission" date="2020-09" db="EMBL/GenBank/DDBJ databases">
        <authorList>
            <person name="Sun Q."/>
            <person name="Zhou Y."/>
        </authorList>
    </citation>
    <scope>NUCLEOTIDE SEQUENCE</scope>
    <source>
        <strain evidence="3">CGMCC 1.15179</strain>
    </source>
</reference>
<comment type="caution">
    <text evidence="3">The sequence shown here is derived from an EMBL/GenBank/DDBJ whole genome shotgun (WGS) entry which is preliminary data.</text>
</comment>
<dbReference type="Proteomes" id="UP000625210">
    <property type="component" value="Unassembled WGS sequence"/>
</dbReference>
<feature type="region of interest" description="Disordered" evidence="1">
    <location>
        <begin position="412"/>
        <end position="432"/>
    </location>
</feature>
<feature type="domain" description="VWFA" evidence="2">
    <location>
        <begin position="119"/>
        <end position="312"/>
    </location>
</feature>
<dbReference type="InterPro" id="IPR036465">
    <property type="entry name" value="vWFA_dom_sf"/>
</dbReference>
<dbReference type="SMART" id="SM00327">
    <property type="entry name" value="VWA"/>
    <property type="match status" value="1"/>
</dbReference>
<protein>
    <recommendedName>
        <fullName evidence="2">VWFA domain-containing protein</fullName>
    </recommendedName>
</protein>
<dbReference type="AlphaFoldDB" id="A0A8J2VCF5"/>